<dbReference type="EMBL" id="GGEC01089222">
    <property type="protein sequence ID" value="MBX69706.1"/>
    <property type="molecule type" value="Transcribed_RNA"/>
</dbReference>
<organism evidence="1">
    <name type="scientific">Rhizophora mucronata</name>
    <name type="common">Asiatic mangrove</name>
    <dbReference type="NCBI Taxonomy" id="61149"/>
    <lineage>
        <taxon>Eukaryota</taxon>
        <taxon>Viridiplantae</taxon>
        <taxon>Streptophyta</taxon>
        <taxon>Embryophyta</taxon>
        <taxon>Tracheophyta</taxon>
        <taxon>Spermatophyta</taxon>
        <taxon>Magnoliopsida</taxon>
        <taxon>eudicotyledons</taxon>
        <taxon>Gunneridae</taxon>
        <taxon>Pentapetalae</taxon>
        <taxon>rosids</taxon>
        <taxon>fabids</taxon>
        <taxon>Malpighiales</taxon>
        <taxon>Rhizophoraceae</taxon>
        <taxon>Rhizophora</taxon>
    </lineage>
</organism>
<name>A0A2P2QRR3_RHIMU</name>
<evidence type="ECO:0000313" key="1">
    <source>
        <dbReference type="EMBL" id="MBX69706.1"/>
    </source>
</evidence>
<sequence length="51" mass="5795">MGSLSSHLLSSSYTRTSIKLFNLPNPIPSKPKLLKLLSLDLMWIAFLRNHN</sequence>
<accession>A0A2P2QRR3</accession>
<reference evidence="1" key="1">
    <citation type="submission" date="2018-02" db="EMBL/GenBank/DDBJ databases">
        <title>Rhizophora mucronata_Transcriptome.</title>
        <authorList>
            <person name="Meera S.P."/>
            <person name="Sreeshan A."/>
            <person name="Augustine A."/>
        </authorList>
    </citation>
    <scope>NUCLEOTIDE SEQUENCE</scope>
    <source>
        <tissue evidence="1">Leaf</tissue>
    </source>
</reference>
<protein>
    <submittedName>
        <fullName evidence="1">Uncharacterized protein</fullName>
    </submittedName>
</protein>
<dbReference type="AlphaFoldDB" id="A0A2P2QRR3"/>
<proteinExistence type="predicted"/>